<accession>A0A919F750</accession>
<dbReference type="RefSeq" id="WP_434028854.1">
    <property type="nucleotide sequence ID" value="NZ_BNBA01000007.1"/>
</dbReference>
<feature type="region of interest" description="Disordered" evidence="1">
    <location>
        <begin position="562"/>
        <end position="591"/>
    </location>
</feature>
<organism evidence="3 4">
    <name type="scientific">Xanthomonas boreopolis</name>
    <dbReference type="NCBI Taxonomy" id="86183"/>
    <lineage>
        <taxon>Bacteria</taxon>
        <taxon>Pseudomonadati</taxon>
        <taxon>Pseudomonadota</taxon>
        <taxon>Gammaproteobacteria</taxon>
        <taxon>Lysobacterales</taxon>
        <taxon>Lysobacteraceae</taxon>
        <taxon>Xanthomonas</taxon>
    </lineage>
</organism>
<keyword evidence="4" id="KW-1185">Reference proteome</keyword>
<feature type="region of interest" description="Disordered" evidence="1">
    <location>
        <begin position="338"/>
        <end position="490"/>
    </location>
</feature>
<feature type="compositionally biased region" description="Low complexity" evidence="1">
    <location>
        <begin position="356"/>
        <end position="420"/>
    </location>
</feature>
<dbReference type="Proteomes" id="UP000623958">
    <property type="component" value="Unassembled WGS sequence"/>
</dbReference>
<name>A0A919F750_9XANT</name>
<evidence type="ECO:0000256" key="2">
    <source>
        <dbReference type="SAM" id="Phobius"/>
    </source>
</evidence>
<feature type="compositionally biased region" description="Pro residues" evidence="1">
    <location>
        <begin position="197"/>
        <end position="208"/>
    </location>
</feature>
<dbReference type="AlphaFoldDB" id="A0A919F750"/>
<feature type="region of interest" description="Disordered" evidence="1">
    <location>
        <begin position="133"/>
        <end position="219"/>
    </location>
</feature>
<sequence>MTKAADLIDHLLARRPDWPILEKRSGMPHGWGIWMRSGVAAAAPFDGRDIAAHVATLPRRPGSGIAPQLSFLEAFRRLWWQHWDPRPADQRGLHWLGVAGSFLIHVLFLVLLLWVAVVRWAARETEPEAGRVQLSILGRGAPDDEGGGEGGQATAPEATQRTTAPARPRSRPAPAASGQASPAATPPTAAAAEAEPASPPAPPVPERVPPSAERPVPPVAVQRPAPMVIDPAPVIATETPVATTDFVVPPPPSVPLREARLAQPELPQVRERRVETVERPQAMQVRPREVQPPTVPSLPVPTVREREVATVDRPAIALPQPALHPPAPTLETPEVAVRQRELPDVPVPSPAPAPAAEPARQAPAETARATDTSPAATAPAPAASAPASAPAESRPVAAGSTPAARAPGASPGRQAGAGPRPTDRSGGWAAPKAADDWGLGERNQAGRQDGGASQGDGLYNRDGSLRVPEQGQADGGRGAPGSETDHWSRERIAESGTWLKRPPYDYTPTSFDKYWVPNESLLEEWVRKGIKKIEIAIPGTSTKISCVVSMLQFGGGCGLTNPNMNEQPASARPPPDVPFKKELQEDNGSVR</sequence>
<feature type="transmembrane region" description="Helical" evidence="2">
    <location>
        <begin position="95"/>
        <end position="117"/>
    </location>
</feature>
<protein>
    <recommendedName>
        <fullName evidence="5">Transmembrane repetitive protein</fullName>
    </recommendedName>
</protein>
<feature type="compositionally biased region" description="Pro residues" evidence="1">
    <location>
        <begin position="345"/>
        <end position="355"/>
    </location>
</feature>
<keyword evidence="2" id="KW-1133">Transmembrane helix</keyword>
<evidence type="ECO:0000313" key="3">
    <source>
        <dbReference type="EMBL" id="GHH51095.1"/>
    </source>
</evidence>
<proteinExistence type="predicted"/>
<evidence type="ECO:0000256" key="1">
    <source>
        <dbReference type="SAM" id="MobiDB-lite"/>
    </source>
</evidence>
<keyword evidence="2" id="KW-0812">Transmembrane</keyword>
<feature type="compositionally biased region" description="Low complexity" evidence="1">
    <location>
        <begin position="152"/>
        <end position="196"/>
    </location>
</feature>
<comment type="caution">
    <text evidence="3">The sequence shown here is derived from an EMBL/GenBank/DDBJ whole genome shotgun (WGS) entry which is preliminary data.</text>
</comment>
<keyword evidence="2" id="KW-0472">Membrane</keyword>
<reference evidence="3" key="1">
    <citation type="journal article" date="2014" name="Int. J. Syst. Evol. Microbiol.">
        <title>Complete genome sequence of Corynebacterium casei LMG S-19264T (=DSM 44701T), isolated from a smear-ripened cheese.</title>
        <authorList>
            <consortium name="US DOE Joint Genome Institute (JGI-PGF)"/>
            <person name="Walter F."/>
            <person name="Albersmeier A."/>
            <person name="Kalinowski J."/>
            <person name="Ruckert C."/>
        </authorList>
    </citation>
    <scope>NUCLEOTIDE SEQUENCE</scope>
    <source>
        <strain evidence="3">JCM 13306</strain>
    </source>
</reference>
<feature type="compositionally biased region" description="Low complexity" evidence="1">
    <location>
        <begin position="209"/>
        <end position="219"/>
    </location>
</feature>
<dbReference type="EMBL" id="BNBA01000007">
    <property type="protein sequence ID" value="GHH51095.1"/>
    <property type="molecule type" value="Genomic_DNA"/>
</dbReference>
<gene>
    <name evidence="3" type="ORF">GCM10009090_12890</name>
</gene>
<evidence type="ECO:0008006" key="5">
    <source>
        <dbReference type="Google" id="ProtNLM"/>
    </source>
</evidence>
<reference evidence="3" key="2">
    <citation type="submission" date="2020-09" db="EMBL/GenBank/DDBJ databases">
        <authorList>
            <person name="Sun Q."/>
            <person name="Ohkuma M."/>
        </authorList>
    </citation>
    <scope>NUCLEOTIDE SEQUENCE</scope>
    <source>
        <strain evidence="3">JCM 13306</strain>
    </source>
</reference>
<evidence type="ECO:0000313" key="4">
    <source>
        <dbReference type="Proteomes" id="UP000623958"/>
    </source>
</evidence>